<proteinExistence type="predicted"/>
<dbReference type="EMBL" id="BAABME010023466">
    <property type="protein sequence ID" value="GAA0168082.1"/>
    <property type="molecule type" value="Genomic_DNA"/>
</dbReference>
<protein>
    <submittedName>
        <fullName evidence="1">Uncharacterized protein</fullName>
    </submittedName>
</protein>
<evidence type="ECO:0000313" key="1">
    <source>
        <dbReference type="EMBL" id="GAA0168082.1"/>
    </source>
</evidence>
<reference evidence="1 2" key="1">
    <citation type="submission" date="2024-01" db="EMBL/GenBank/DDBJ databases">
        <title>The complete chloroplast genome sequence of Lithospermum erythrorhizon: insights into the phylogenetic relationship among Boraginaceae species and the maternal lineages of purple gromwells.</title>
        <authorList>
            <person name="Okada T."/>
            <person name="Watanabe K."/>
        </authorList>
    </citation>
    <scope>NUCLEOTIDE SEQUENCE [LARGE SCALE GENOMIC DNA]</scope>
</reference>
<sequence length="89" mass="9426">MRRYPIGPKRASWSSLLMGPSLLGSPRPSSFSSHSAVVVGPLQLGPLKVTPRAHRSPRSIGSLVETSSILVSLAPVPMPPTLREAFVGI</sequence>
<name>A0AAV3QVE0_LITER</name>
<dbReference type="Proteomes" id="UP001454036">
    <property type="component" value="Unassembled WGS sequence"/>
</dbReference>
<evidence type="ECO:0000313" key="2">
    <source>
        <dbReference type="Proteomes" id="UP001454036"/>
    </source>
</evidence>
<keyword evidence="2" id="KW-1185">Reference proteome</keyword>
<gene>
    <name evidence="1" type="ORF">LIER_40487</name>
</gene>
<accession>A0AAV3QVE0</accession>
<comment type="caution">
    <text evidence="1">The sequence shown here is derived from an EMBL/GenBank/DDBJ whole genome shotgun (WGS) entry which is preliminary data.</text>
</comment>
<organism evidence="1 2">
    <name type="scientific">Lithospermum erythrorhizon</name>
    <name type="common">Purple gromwell</name>
    <name type="synonym">Lithospermum officinale var. erythrorhizon</name>
    <dbReference type="NCBI Taxonomy" id="34254"/>
    <lineage>
        <taxon>Eukaryota</taxon>
        <taxon>Viridiplantae</taxon>
        <taxon>Streptophyta</taxon>
        <taxon>Embryophyta</taxon>
        <taxon>Tracheophyta</taxon>
        <taxon>Spermatophyta</taxon>
        <taxon>Magnoliopsida</taxon>
        <taxon>eudicotyledons</taxon>
        <taxon>Gunneridae</taxon>
        <taxon>Pentapetalae</taxon>
        <taxon>asterids</taxon>
        <taxon>lamiids</taxon>
        <taxon>Boraginales</taxon>
        <taxon>Boraginaceae</taxon>
        <taxon>Boraginoideae</taxon>
        <taxon>Lithospermeae</taxon>
        <taxon>Lithospermum</taxon>
    </lineage>
</organism>
<dbReference type="AlphaFoldDB" id="A0AAV3QVE0"/>